<name>A0A3E4U3D3_9FIRM</name>
<organism evidence="4 6">
    <name type="scientific">Hungatella hathewayi</name>
    <dbReference type="NCBI Taxonomy" id="154046"/>
    <lineage>
        <taxon>Bacteria</taxon>
        <taxon>Bacillati</taxon>
        <taxon>Bacillota</taxon>
        <taxon>Clostridia</taxon>
        <taxon>Lachnospirales</taxon>
        <taxon>Lachnospiraceae</taxon>
        <taxon>Hungatella</taxon>
    </lineage>
</organism>
<evidence type="ECO:0000313" key="5">
    <source>
        <dbReference type="Proteomes" id="UP000261023"/>
    </source>
</evidence>
<dbReference type="InterPro" id="IPR049222">
    <property type="entry name" value="DUF6870"/>
</dbReference>
<dbReference type="EMBL" id="QSSQ01000025">
    <property type="protein sequence ID" value="RGM00581.1"/>
    <property type="molecule type" value="Genomic_DNA"/>
</dbReference>
<dbReference type="GeneID" id="93147959"/>
<reference evidence="2 7" key="2">
    <citation type="submission" date="2019-09" db="EMBL/GenBank/DDBJ databases">
        <title>Draft genome sequencing of Hungatella hathewayi 123Y-2.</title>
        <authorList>
            <person name="Lv Q."/>
            <person name="Li S."/>
        </authorList>
    </citation>
    <scope>NUCLEOTIDE SEQUENCE [LARGE SCALE GENOMIC DNA]</scope>
    <source>
        <strain evidence="2 7">123Y-2</strain>
    </source>
</reference>
<dbReference type="EMBL" id="WNME01000004">
    <property type="protein sequence ID" value="MUB62936.1"/>
    <property type="molecule type" value="Genomic_DNA"/>
</dbReference>
<dbReference type="Proteomes" id="UP000434223">
    <property type="component" value="Unassembled WGS sequence"/>
</dbReference>
<evidence type="ECO:0000313" key="6">
    <source>
        <dbReference type="Proteomes" id="UP000261257"/>
    </source>
</evidence>
<dbReference type="RefSeq" id="WP_006772938.1">
    <property type="nucleotide sequence ID" value="NZ_CAJKZF010000019.1"/>
</dbReference>
<evidence type="ECO:0000313" key="2">
    <source>
        <dbReference type="EMBL" id="MUB62936.1"/>
    </source>
</evidence>
<sequence>MEPVIAMDMEEMKNVDIRTVDRESLADINDVHINRKLPREERMADFIRQIKNPYCYRCGKAVVKVGFTDTEVTLEDRLEHYLKTL</sequence>
<dbReference type="OrthoDB" id="9797040at2"/>
<reference evidence="5 6" key="1">
    <citation type="submission" date="2018-08" db="EMBL/GenBank/DDBJ databases">
        <title>A genome reference for cultivated species of the human gut microbiota.</title>
        <authorList>
            <person name="Zou Y."/>
            <person name="Xue W."/>
            <person name="Luo G."/>
        </authorList>
    </citation>
    <scope>NUCLEOTIDE SEQUENCE [LARGE SCALE GENOMIC DNA]</scope>
    <source>
        <strain evidence="3 5">AF19-13AC</strain>
        <strain evidence="4 6">TF05-11AC</strain>
    </source>
</reference>
<evidence type="ECO:0000313" key="3">
    <source>
        <dbReference type="EMBL" id="RGD71429.1"/>
    </source>
</evidence>
<protein>
    <recommendedName>
        <fullName evidence="1">DUF6870 domain-containing protein</fullName>
    </recommendedName>
</protein>
<gene>
    <name evidence="3" type="ORF">DWX31_07575</name>
    <name evidence="4" type="ORF">DXC39_20765</name>
    <name evidence="2" type="ORF">GNE07_07680</name>
</gene>
<dbReference type="Pfam" id="PF21757">
    <property type="entry name" value="DUF6870"/>
    <property type="match status" value="1"/>
</dbReference>
<evidence type="ECO:0000259" key="1">
    <source>
        <dbReference type="Pfam" id="PF21757"/>
    </source>
</evidence>
<proteinExistence type="predicted"/>
<dbReference type="Proteomes" id="UP000261257">
    <property type="component" value="Unassembled WGS sequence"/>
</dbReference>
<accession>A0A3E4U3D3</accession>
<evidence type="ECO:0000313" key="4">
    <source>
        <dbReference type="EMBL" id="RGM00581.1"/>
    </source>
</evidence>
<dbReference type="Proteomes" id="UP000261023">
    <property type="component" value="Unassembled WGS sequence"/>
</dbReference>
<comment type="caution">
    <text evidence="4">The sequence shown here is derived from an EMBL/GenBank/DDBJ whole genome shotgun (WGS) entry which is preliminary data.</text>
</comment>
<dbReference type="AlphaFoldDB" id="A0A3E4U3D3"/>
<dbReference type="EMBL" id="QTJW01000004">
    <property type="protein sequence ID" value="RGD71429.1"/>
    <property type="molecule type" value="Genomic_DNA"/>
</dbReference>
<evidence type="ECO:0000313" key="7">
    <source>
        <dbReference type="Proteomes" id="UP000434223"/>
    </source>
</evidence>
<feature type="domain" description="DUF6870" evidence="1">
    <location>
        <begin position="12"/>
        <end position="82"/>
    </location>
</feature>